<keyword evidence="2" id="KW-0732">Signal</keyword>
<dbReference type="Pfam" id="PF18885">
    <property type="entry name" value="DUF5648"/>
    <property type="match status" value="1"/>
</dbReference>
<dbReference type="InterPro" id="IPR043708">
    <property type="entry name" value="DUF5648"/>
</dbReference>
<name>A0ABP9APP6_9MICO</name>
<protein>
    <recommendedName>
        <fullName evidence="3">DUF5648 domain-containing protein</fullName>
    </recommendedName>
</protein>
<feature type="region of interest" description="Disordered" evidence="1">
    <location>
        <begin position="187"/>
        <end position="222"/>
    </location>
</feature>
<feature type="signal peptide" evidence="2">
    <location>
        <begin position="1"/>
        <end position="24"/>
    </location>
</feature>
<organism evidence="4 5">
    <name type="scientific">Microbacterium gilvum</name>
    <dbReference type="NCBI Taxonomy" id="1336204"/>
    <lineage>
        <taxon>Bacteria</taxon>
        <taxon>Bacillati</taxon>
        <taxon>Actinomycetota</taxon>
        <taxon>Actinomycetes</taxon>
        <taxon>Micrococcales</taxon>
        <taxon>Microbacteriaceae</taxon>
        <taxon>Microbacterium</taxon>
    </lineage>
</organism>
<reference evidence="5" key="1">
    <citation type="journal article" date="2019" name="Int. J. Syst. Evol. Microbiol.">
        <title>The Global Catalogue of Microorganisms (GCM) 10K type strain sequencing project: providing services to taxonomists for standard genome sequencing and annotation.</title>
        <authorList>
            <consortium name="The Broad Institute Genomics Platform"/>
            <consortium name="The Broad Institute Genome Sequencing Center for Infectious Disease"/>
            <person name="Wu L."/>
            <person name="Ma J."/>
        </authorList>
    </citation>
    <scope>NUCLEOTIDE SEQUENCE [LARGE SCALE GENOMIC DNA]</scope>
    <source>
        <strain evidence="5">JCM 18537</strain>
    </source>
</reference>
<feature type="compositionally biased region" description="Pro residues" evidence="1">
    <location>
        <begin position="198"/>
        <end position="221"/>
    </location>
</feature>
<sequence length="279" mass="29858">MRRALTLLLSVLLAIGAAAIPAGAATAAAQPDPSTSQPVYRFWSSAFDNAHFYTVSRSEAQNLHSGDPNWTYEGQDFRVWPVGAQGCPAGTVGVHRFWSSAFESHFFTTSSSEAAKVRQTDKNWSYEGTAFCTAASNTSGTVPVYRFWSATFKKHFYTANASEAQQLRTSDRNWTYEGIALYAPSSGPAAPELTGPAAPKPAPAKPQPAPAQPAPSGPVAPVPGTWNCPSGYPVKGNHSSSGEWIYHVPGGQYYGATNPEECFATPQDAEKAGYRASKR</sequence>
<dbReference type="Proteomes" id="UP001501645">
    <property type="component" value="Unassembled WGS sequence"/>
</dbReference>
<evidence type="ECO:0000256" key="1">
    <source>
        <dbReference type="SAM" id="MobiDB-lite"/>
    </source>
</evidence>
<accession>A0ABP9APP6</accession>
<keyword evidence="5" id="KW-1185">Reference proteome</keyword>
<dbReference type="EMBL" id="BAABKO010000007">
    <property type="protein sequence ID" value="GAA4784469.1"/>
    <property type="molecule type" value="Genomic_DNA"/>
</dbReference>
<evidence type="ECO:0000259" key="3">
    <source>
        <dbReference type="Pfam" id="PF18885"/>
    </source>
</evidence>
<feature type="chain" id="PRO_5047321874" description="DUF5648 domain-containing protein" evidence="2">
    <location>
        <begin position="25"/>
        <end position="279"/>
    </location>
</feature>
<dbReference type="RefSeq" id="WP_345441652.1">
    <property type="nucleotide sequence ID" value="NZ_BAABKO010000007.1"/>
</dbReference>
<evidence type="ECO:0000313" key="4">
    <source>
        <dbReference type="EMBL" id="GAA4784469.1"/>
    </source>
</evidence>
<feature type="domain" description="DUF5648" evidence="3">
    <location>
        <begin position="38"/>
        <end position="183"/>
    </location>
</feature>
<comment type="caution">
    <text evidence="4">The sequence shown here is derived from an EMBL/GenBank/DDBJ whole genome shotgun (WGS) entry which is preliminary data.</text>
</comment>
<evidence type="ECO:0000256" key="2">
    <source>
        <dbReference type="SAM" id="SignalP"/>
    </source>
</evidence>
<gene>
    <name evidence="4" type="ORF">GCM10023351_32560</name>
</gene>
<proteinExistence type="predicted"/>
<evidence type="ECO:0000313" key="5">
    <source>
        <dbReference type="Proteomes" id="UP001501645"/>
    </source>
</evidence>